<evidence type="ECO:0000313" key="2">
    <source>
        <dbReference type="Proteomes" id="UP000530060"/>
    </source>
</evidence>
<reference evidence="1 2" key="1">
    <citation type="submission" date="2020-06" db="EMBL/GenBank/DDBJ databases">
        <authorList>
            <person name="Criscuolo A."/>
        </authorList>
    </citation>
    <scope>NUCLEOTIDE SEQUENCE [LARGE SCALE GENOMIC DNA]</scope>
    <source>
        <strain evidence="2">CIP 111411</strain>
    </source>
</reference>
<dbReference type="EMBL" id="CAIJDP010000060">
    <property type="protein sequence ID" value="CAD0002163.1"/>
    <property type="molecule type" value="Genomic_DNA"/>
</dbReference>
<sequence>MCVLFRFVVNERKDLYPDAQALCRTWANVLRDKIAEVIALGCKHVKFDEPM</sequence>
<dbReference type="InterPro" id="IPR038071">
    <property type="entry name" value="UROD/MetE-like_sf"/>
</dbReference>
<evidence type="ECO:0008006" key="3">
    <source>
        <dbReference type="Google" id="ProtNLM"/>
    </source>
</evidence>
<dbReference type="RefSeq" id="WP_180908083.1">
    <property type="nucleotide sequence ID" value="NZ_CAIJDP010000060.1"/>
</dbReference>
<gene>
    <name evidence="1" type="ORF">FLAT13_00948</name>
</gene>
<name>A0A6V6YRU4_9FLAO</name>
<evidence type="ECO:0000313" key="1">
    <source>
        <dbReference type="EMBL" id="CAD0002163.1"/>
    </source>
</evidence>
<dbReference type="AlphaFoldDB" id="A0A6V6YRU4"/>
<accession>A0A6V6YRU4</accession>
<organism evidence="1 2">
    <name type="scientific">Flavobacterium salmonis</name>
    <dbReference type="NCBI Taxonomy" id="2654844"/>
    <lineage>
        <taxon>Bacteria</taxon>
        <taxon>Pseudomonadati</taxon>
        <taxon>Bacteroidota</taxon>
        <taxon>Flavobacteriia</taxon>
        <taxon>Flavobacteriales</taxon>
        <taxon>Flavobacteriaceae</taxon>
        <taxon>Flavobacterium</taxon>
    </lineage>
</organism>
<keyword evidence="2" id="KW-1185">Reference proteome</keyword>
<comment type="caution">
    <text evidence="1">The sequence shown here is derived from an EMBL/GenBank/DDBJ whole genome shotgun (WGS) entry which is preliminary data.</text>
</comment>
<proteinExistence type="predicted"/>
<protein>
    <recommendedName>
        <fullName evidence="3">5-methyltetrahydropteroyltriglutamate--homocysteine methyltransferase</fullName>
    </recommendedName>
</protein>
<dbReference type="SUPFAM" id="SSF51726">
    <property type="entry name" value="UROD/MetE-like"/>
    <property type="match status" value="1"/>
</dbReference>
<dbReference type="Proteomes" id="UP000530060">
    <property type="component" value="Unassembled WGS sequence"/>
</dbReference>